<dbReference type="InterPro" id="IPR007165">
    <property type="entry name" value="Phage_holin_4_2"/>
</dbReference>
<dbReference type="PANTHER" id="PTHR37309:SF1">
    <property type="entry name" value="SLR0284 PROTEIN"/>
    <property type="match status" value="1"/>
</dbReference>
<protein>
    <submittedName>
        <fullName evidence="2">Putative membrane protein</fullName>
    </submittedName>
</protein>
<dbReference type="EMBL" id="FRFD01000003">
    <property type="protein sequence ID" value="SHO43341.1"/>
    <property type="molecule type" value="Genomic_DNA"/>
</dbReference>
<name>A0A1M7XWZ4_9FIRM</name>
<dbReference type="RefSeq" id="WP_073586946.1">
    <property type="nucleotide sequence ID" value="NZ_FRFD01000003.1"/>
</dbReference>
<feature type="transmembrane region" description="Helical" evidence="1">
    <location>
        <begin position="5"/>
        <end position="22"/>
    </location>
</feature>
<dbReference type="OrthoDB" id="6402664at2"/>
<dbReference type="AlphaFoldDB" id="A0A1M7XWZ4"/>
<organism evidence="2 3">
    <name type="scientific">Anaerocolumna xylanovorans DSM 12503</name>
    <dbReference type="NCBI Taxonomy" id="1121345"/>
    <lineage>
        <taxon>Bacteria</taxon>
        <taxon>Bacillati</taxon>
        <taxon>Bacillota</taxon>
        <taxon>Clostridia</taxon>
        <taxon>Lachnospirales</taxon>
        <taxon>Lachnospiraceae</taxon>
        <taxon>Anaerocolumna</taxon>
    </lineage>
</organism>
<keyword evidence="1" id="KW-0472">Membrane</keyword>
<dbReference type="Proteomes" id="UP000184612">
    <property type="component" value="Unassembled WGS sequence"/>
</dbReference>
<dbReference type="Pfam" id="PF04020">
    <property type="entry name" value="Phage_holin_4_2"/>
    <property type="match status" value="1"/>
</dbReference>
<keyword evidence="1" id="KW-1133">Transmembrane helix</keyword>
<evidence type="ECO:0000313" key="3">
    <source>
        <dbReference type="Proteomes" id="UP000184612"/>
    </source>
</evidence>
<feature type="transmembrane region" description="Helical" evidence="1">
    <location>
        <begin position="54"/>
        <end position="75"/>
    </location>
</feature>
<keyword evidence="1" id="KW-0812">Transmembrane</keyword>
<keyword evidence="3" id="KW-1185">Reference proteome</keyword>
<proteinExistence type="predicted"/>
<gene>
    <name evidence="2" type="ORF">SAMN02745217_00193</name>
</gene>
<sequence>MKKIFFHYISYIAVIYLLSLAIPTVSVYSSASLLLVGFVLLIVNLLLKPLLLLITLPLNLLTLGLFNFVINAWTIMIADHFVTGITMGGFLNSLLAAFLISLLKNLLEDKK</sequence>
<dbReference type="STRING" id="1121345.SAMN02745217_00193"/>
<reference evidence="2 3" key="1">
    <citation type="submission" date="2016-12" db="EMBL/GenBank/DDBJ databases">
        <authorList>
            <person name="Song W.-J."/>
            <person name="Kurnit D.M."/>
        </authorList>
    </citation>
    <scope>NUCLEOTIDE SEQUENCE [LARGE SCALE GENOMIC DNA]</scope>
    <source>
        <strain evidence="2 3">DSM 12503</strain>
    </source>
</reference>
<accession>A0A1M7XWZ4</accession>
<feature type="transmembrane region" description="Helical" evidence="1">
    <location>
        <begin position="81"/>
        <end position="103"/>
    </location>
</feature>
<evidence type="ECO:0000313" key="2">
    <source>
        <dbReference type="EMBL" id="SHO43341.1"/>
    </source>
</evidence>
<feature type="transmembrane region" description="Helical" evidence="1">
    <location>
        <begin position="28"/>
        <end position="47"/>
    </location>
</feature>
<evidence type="ECO:0000256" key="1">
    <source>
        <dbReference type="SAM" id="Phobius"/>
    </source>
</evidence>
<dbReference type="PANTHER" id="PTHR37309">
    <property type="entry name" value="SLR0284 PROTEIN"/>
    <property type="match status" value="1"/>
</dbReference>